<organism evidence="1 2">
    <name type="scientific">Prymnesium parvum</name>
    <name type="common">Toxic golden alga</name>
    <dbReference type="NCBI Taxonomy" id="97485"/>
    <lineage>
        <taxon>Eukaryota</taxon>
        <taxon>Haptista</taxon>
        <taxon>Haptophyta</taxon>
        <taxon>Prymnesiophyceae</taxon>
        <taxon>Prymnesiales</taxon>
        <taxon>Prymnesiaceae</taxon>
        <taxon>Prymnesium</taxon>
    </lineage>
</organism>
<evidence type="ECO:0000313" key="2">
    <source>
        <dbReference type="Proteomes" id="UP001515480"/>
    </source>
</evidence>
<protein>
    <submittedName>
        <fullName evidence="1">Uncharacterized protein</fullName>
    </submittedName>
</protein>
<gene>
    <name evidence="1" type="ORF">AB1Y20_003727</name>
</gene>
<name>A0AB34J5L9_PRYPA</name>
<dbReference type="Proteomes" id="UP001515480">
    <property type="component" value="Unassembled WGS sequence"/>
</dbReference>
<dbReference type="AlphaFoldDB" id="A0AB34J5L9"/>
<keyword evidence="2" id="KW-1185">Reference proteome</keyword>
<sequence>MPSKLMLLHCHRRSSFGDMSTGSCTKMNKDSVVAAPEIFSLPDIIVCENAAMALTKLSLSSSGEDRQSCAHIDAPYALDRPCPPCSS</sequence>
<comment type="caution">
    <text evidence="1">The sequence shown here is derived from an EMBL/GenBank/DDBJ whole genome shotgun (WGS) entry which is preliminary data.</text>
</comment>
<proteinExistence type="predicted"/>
<dbReference type="EMBL" id="JBGBPQ010000012">
    <property type="protein sequence ID" value="KAL1514634.1"/>
    <property type="molecule type" value="Genomic_DNA"/>
</dbReference>
<evidence type="ECO:0000313" key="1">
    <source>
        <dbReference type="EMBL" id="KAL1514634.1"/>
    </source>
</evidence>
<reference evidence="1 2" key="1">
    <citation type="journal article" date="2024" name="Science">
        <title>Giant polyketide synthase enzymes in the biosynthesis of giant marine polyether toxins.</title>
        <authorList>
            <person name="Fallon T.R."/>
            <person name="Shende V.V."/>
            <person name="Wierzbicki I.H."/>
            <person name="Pendleton A.L."/>
            <person name="Watervoot N.F."/>
            <person name="Auber R.P."/>
            <person name="Gonzalez D.J."/>
            <person name="Wisecaver J.H."/>
            <person name="Moore B.S."/>
        </authorList>
    </citation>
    <scope>NUCLEOTIDE SEQUENCE [LARGE SCALE GENOMIC DNA]</scope>
    <source>
        <strain evidence="1 2">12B1</strain>
    </source>
</reference>
<accession>A0AB34J5L9</accession>